<dbReference type="OrthoDB" id="2431359at2759"/>
<evidence type="ECO:0000256" key="1">
    <source>
        <dbReference type="SAM" id="MobiDB-lite"/>
    </source>
</evidence>
<feature type="compositionally biased region" description="Basic and acidic residues" evidence="1">
    <location>
        <begin position="336"/>
        <end position="345"/>
    </location>
</feature>
<accession>A0A9P6J8D7</accession>
<feature type="region of interest" description="Disordered" evidence="1">
    <location>
        <begin position="151"/>
        <end position="172"/>
    </location>
</feature>
<feature type="compositionally biased region" description="Acidic residues" evidence="1">
    <location>
        <begin position="726"/>
        <end position="743"/>
    </location>
</feature>
<feature type="region of interest" description="Disordered" evidence="1">
    <location>
        <begin position="681"/>
        <end position="803"/>
    </location>
</feature>
<evidence type="ECO:0000313" key="3">
    <source>
        <dbReference type="Proteomes" id="UP000738359"/>
    </source>
</evidence>
<feature type="region of interest" description="Disordered" evidence="1">
    <location>
        <begin position="83"/>
        <end position="112"/>
    </location>
</feature>
<organism evidence="2 3">
    <name type="scientific">Mortierella alpina</name>
    <name type="common">Oleaginous fungus</name>
    <name type="synonym">Mortierella renispora</name>
    <dbReference type="NCBI Taxonomy" id="64518"/>
    <lineage>
        <taxon>Eukaryota</taxon>
        <taxon>Fungi</taxon>
        <taxon>Fungi incertae sedis</taxon>
        <taxon>Mucoromycota</taxon>
        <taxon>Mortierellomycotina</taxon>
        <taxon>Mortierellomycetes</taxon>
        <taxon>Mortierellales</taxon>
        <taxon>Mortierellaceae</taxon>
        <taxon>Mortierella</taxon>
    </lineage>
</organism>
<dbReference type="EMBL" id="JAAAHY010000315">
    <property type="protein sequence ID" value="KAF9964848.1"/>
    <property type="molecule type" value="Genomic_DNA"/>
</dbReference>
<feature type="region of interest" description="Disordered" evidence="1">
    <location>
        <begin position="429"/>
        <end position="630"/>
    </location>
</feature>
<comment type="caution">
    <text evidence="2">The sequence shown here is derived from an EMBL/GenBank/DDBJ whole genome shotgun (WGS) entry which is preliminary data.</text>
</comment>
<feature type="compositionally biased region" description="Basic and acidic residues" evidence="1">
    <location>
        <begin position="163"/>
        <end position="172"/>
    </location>
</feature>
<feature type="compositionally biased region" description="Polar residues" evidence="1">
    <location>
        <begin position="320"/>
        <end position="335"/>
    </location>
</feature>
<dbReference type="AlphaFoldDB" id="A0A9P6J8D7"/>
<protein>
    <submittedName>
        <fullName evidence="2">Uncharacterized protein</fullName>
    </submittedName>
</protein>
<proteinExistence type="predicted"/>
<gene>
    <name evidence="2" type="ORF">BGZ70_005822</name>
</gene>
<reference evidence="2" key="1">
    <citation type="journal article" date="2020" name="Fungal Divers.">
        <title>Resolving the Mortierellaceae phylogeny through synthesis of multi-gene phylogenetics and phylogenomics.</title>
        <authorList>
            <person name="Vandepol N."/>
            <person name="Liber J."/>
            <person name="Desiro A."/>
            <person name="Na H."/>
            <person name="Kennedy M."/>
            <person name="Barry K."/>
            <person name="Grigoriev I.V."/>
            <person name="Miller A.N."/>
            <person name="O'Donnell K."/>
            <person name="Stajich J.E."/>
            <person name="Bonito G."/>
        </authorList>
    </citation>
    <scope>NUCLEOTIDE SEQUENCE</scope>
    <source>
        <strain evidence="2">CK1249</strain>
    </source>
</reference>
<feature type="compositionally biased region" description="Basic and acidic residues" evidence="1">
    <location>
        <begin position="83"/>
        <end position="104"/>
    </location>
</feature>
<feature type="compositionally biased region" description="Low complexity" evidence="1">
    <location>
        <begin position="485"/>
        <end position="503"/>
    </location>
</feature>
<feature type="compositionally biased region" description="Low complexity" evidence="1">
    <location>
        <begin position="550"/>
        <end position="577"/>
    </location>
</feature>
<dbReference type="Proteomes" id="UP000738359">
    <property type="component" value="Unassembled WGS sequence"/>
</dbReference>
<feature type="compositionally biased region" description="Low complexity" evidence="1">
    <location>
        <begin position="519"/>
        <end position="543"/>
    </location>
</feature>
<keyword evidence="3" id="KW-1185">Reference proteome</keyword>
<evidence type="ECO:0000313" key="2">
    <source>
        <dbReference type="EMBL" id="KAF9964848.1"/>
    </source>
</evidence>
<feature type="region of interest" description="Disordered" evidence="1">
    <location>
        <begin position="320"/>
        <end position="391"/>
    </location>
</feature>
<feature type="compositionally biased region" description="Basic and acidic residues" evidence="1">
    <location>
        <begin position="786"/>
        <end position="803"/>
    </location>
</feature>
<name>A0A9P6J8D7_MORAP</name>
<feature type="compositionally biased region" description="Low complexity" evidence="1">
    <location>
        <begin position="359"/>
        <end position="380"/>
    </location>
</feature>
<sequence length="803" mass="87403">MHIYATLVGLWHIVALAHVLMIERLVVLSSSVVNPVYVLGQKIVDNPSSPMKIIIPVLYGLHWSAWSITIVCLATLRFREQQRSRSGHEIQEDKRTHSLEDSRDQASISNDPRMRQHLFNFRQSVISPAGGPPGALAHGVGVAASPWSSSSSIGESVMSKTNKGKEPMTRLRSSEIDMPQAPEASWTGKEKRFSSDNNTIFIPNDHRISQVVVTFKDEASEPHQRYTDSEGHEFYLPQQRPADRPLHPEATTVYITHHNYGRGAETGDMRGGVSGGASSSRFGSDKNVYVLNFTTSESLSDMILKSAPAALHPKPVLTMESISPSEQPDTVQRNAKSQERPKEDVPNPARIRATATKVSLTLSSDSSSSETTTSTSATTTDGDDDGQEGAVVNTRPVLGSEDSLVQAQEGVVAGLALVSVTPLSIAHKDHNRHRHQLHASEIPSPEVISEHAPKRVASTVSKGADEDTTRNCVNEPDESAPHMQPNSSDSSPSLSSLSSSSSNSRREDLSAMAGTRIQPLPTSSSSSSPSSASPLPVSSQQPAEPTAMHAPAASSRSVSPSPSPSSFIPATSAATTTPIPPSRSKSGIVSLPLQYWRSRASQSSSHGNNTTNNNDLPGGGPSTSSSSFTQNYLTNTFSKKKKLTIPTIVLHPDEEDGEPARVLSQKDIDYLSTMPPPPLRFLVQPWDDPMEDEYGEEGGYNEGYDYDDDYNSSYSGSPHRPYRPYDEEDDVEDEEDENDDDDDVERRYGARGGRGQAEEEAEEVEKVEKVEVQRGGQAFTTPGVLRDLESDVEQREKNEYARI</sequence>